<comment type="caution">
    <text evidence="8">The sequence shown here is derived from an EMBL/GenBank/DDBJ whole genome shotgun (WGS) entry which is preliminary data.</text>
</comment>
<name>A0AAW5M5D0_AERVE</name>
<accession>A0AAW5M5D0</accession>
<evidence type="ECO:0000256" key="6">
    <source>
        <dbReference type="ARBA" id="ARBA00023136"/>
    </source>
</evidence>
<sequence length="353" mass="37903">MPHSSVVHDNNSFLKSSLKSYQWWLGIILVAIIAAMSILASKLDVATHMGLSALTLAIVFGIFIGNTVFPRVANHTAIGVDYAKNKLLRVGIVLYGFRITFQQIEGIGWAGIIIDILMISCTFILAYYIGTKLLRLDKQTTMLIGAGSSICGAAAIMAAEPVIKGQAHKVSVAVATVVVFGTIAMFLYPLIYPYLDISAEQYGMFAGSTIHEVAQVVAAGRSVSEDAANTAVIVKMIRVMMLAPFLIVLSTCIGKETHDTSHKSNSITIPWFAVLFIVASGINSLNIIPPHIVNYLIDIDSILLAMAMAALGLRTHIGAIHQAGVKPLILAAILFLFLCVGGFFINLAVLILF</sequence>
<evidence type="ECO:0000256" key="7">
    <source>
        <dbReference type="SAM" id="Phobius"/>
    </source>
</evidence>
<evidence type="ECO:0000256" key="3">
    <source>
        <dbReference type="ARBA" id="ARBA00022475"/>
    </source>
</evidence>
<comment type="similarity">
    <text evidence="2">Belongs to the UPF0324 family.</text>
</comment>
<dbReference type="Proteomes" id="UP001204061">
    <property type="component" value="Unassembled WGS sequence"/>
</dbReference>
<feature type="transmembrane region" description="Helical" evidence="7">
    <location>
        <begin position="170"/>
        <end position="191"/>
    </location>
</feature>
<feature type="transmembrane region" description="Helical" evidence="7">
    <location>
        <begin position="21"/>
        <end position="40"/>
    </location>
</feature>
<evidence type="ECO:0000256" key="5">
    <source>
        <dbReference type="ARBA" id="ARBA00022989"/>
    </source>
</evidence>
<feature type="transmembrane region" description="Helical" evidence="7">
    <location>
        <begin position="46"/>
        <end position="69"/>
    </location>
</feature>
<dbReference type="GO" id="GO:0005886">
    <property type="term" value="C:plasma membrane"/>
    <property type="evidence" value="ECO:0007669"/>
    <property type="project" value="UniProtKB-SubCell"/>
</dbReference>
<gene>
    <name evidence="8" type="ORF">NS965_00170</name>
</gene>
<dbReference type="PANTHER" id="PTHR30106:SF2">
    <property type="entry name" value="UPF0324 INNER MEMBRANE PROTEIN YEIH"/>
    <property type="match status" value="1"/>
</dbReference>
<protein>
    <submittedName>
        <fullName evidence="8">YeiH family protein</fullName>
    </submittedName>
</protein>
<evidence type="ECO:0000256" key="4">
    <source>
        <dbReference type="ARBA" id="ARBA00022692"/>
    </source>
</evidence>
<keyword evidence="4 7" id="KW-0812">Transmembrane</keyword>
<evidence type="ECO:0000256" key="2">
    <source>
        <dbReference type="ARBA" id="ARBA00007977"/>
    </source>
</evidence>
<feature type="transmembrane region" description="Helical" evidence="7">
    <location>
        <begin position="142"/>
        <end position="163"/>
    </location>
</feature>
<keyword evidence="3" id="KW-1003">Cell membrane</keyword>
<keyword evidence="5 7" id="KW-1133">Transmembrane helix</keyword>
<dbReference type="EMBL" id="JANLFC010000001">
    <property type="protein sequence ID" value="MCR4446804.1"/>
    <property type="molecule type" value="Genomic_DNA"/>
</dbReference>
<dbReference type="RefSeq" id="WP_052447232.1">
    <property type="nucleotide sequence ID" value="NZ_JANLFC010000001.1"/>
</dbReference>
<feature type="transmembrane region" description="Helical" evidence="7">
    <location>
        <begin position="292"/>
        <end position="313"/>
    </location>
</feature>
<keyword evidence="6 7" id="KW-0472">Membrane</keyword>
<organism evidence="8 9">
    <name type="scientific">Aeromonas veronii</name>
    <dbReference type="NCBI Taxonomy" id="654"/>
    <lineage>
        <taxon>Bacteria</taxon>
        <taxon>Pseudomonadati</taxon>
        <taxon>Pseudomonadota</taxon>
        <taxon>Gammaproteobacteria</taxon>
        <taxon>Aeromonadales</taxon>
        <taxon>Aeromonadaceae</taxon>
        <taxon>Aeromonas</taxon>
    </lineage>
</organism>
<evidence type="ECO:0000256" key="1">
    <source>
        <dbReference type="ARBA" id="ARBA00004651"/>
    </source>
</evidence>
<dbReference type="InterPro" id="IPR018383">
    <property type="entry name" value="UPF0324_pro"/>
</dbReference>
<evidence type="ECO:0000313" key="9">
    <source>
        <dbReference type="Proteomes" id="UP001204061"/>
    </source>
</evidence>
<comment type="subcellular location">
    <subcellularLocation>
        <location evidence="1">Cell membrane</location>
        <topology evidence="1">Multi-pass membrane protein</topology>
    </subcellularLocation>
</comment>
<dbReference type="PANTHER" id="PTHR30106">
    <property type="entry name" value="INNER MEMBRANE PROTEIN YEIH-RELATED"/>
    <property type="match status" value="1"/>
</dbReference>
<feature type="transmembrane region" description="Helical" evidence="7">
    <location>
        <begin position="325"/>
        <end position="352"/>
    </location>
</feature>
<evidence type="ECO:0000313" key="8">
    <source>
        <dbReference type="EMBL" id="MCR4446804.1"/>
    </source>
</evidence>
<dbReference type="NCBIfam" id="TIGR00698">
    <property type="entry name" value="YeiH family putative sulfate export transporter"/>
    <property type="match status" value="1"/>
</dbReference>
<feature type="transmembrane region" description="Helical" evidence="7">
    <location>
        <begin position="266"/>
        <end position="286"/>
    </location>
</feature>
<reference evidence="8" key="1">
    <citation type="submission" date="2022-08" db="EMBL/GenBank/DDBJ databases">
        <title>A global survey of hypervirulent Aeromonas hydrophila identified this emerging pathogen in farmed fish in the lower Mekong River basin.</title>
        <authorList>
            <person name="Xu T."/>
            <person name="Rasmussen-Ivey C.R."/>
            <person name="Moen F.S."/>
            <person name="Fernandez Bravo A."/>
            <person name="Lamy B."/>
            <person name="Beaz-Hidalgo R."/>
            <person name="Khan C.D."/>
            <person name="Castro Escarpulli G."/>
            <person name="Yasin I.S.M."/>
            <person name="Figueras M.J."/>
            <person name="Azzam Sayuti M."/>
            <person name="Karim M.M."/>
            <person name="Alam K.M."/>
            <person name="Le T.T.T."/>
            <person name="Thao N.H.P."/>
            <person name="Addo S."/>
            <person name="Duodu S."/>
            <person name="Ali S."/>
            <person name="Mey S."/>
            <person name="Somony T."/>
            <person name="Liles M.R."/>
        </authorList>
    </citation>
    <scope>NUCLEOTIDE SEQUENCE</scope>
    <source>
        <strain evidence="8">0.14</strain>
    </source>
</reference>
<feature type="transmembrane region" description="Helical" evidence="7">
    <location>
        <begin position="232"/>
        <end position="254"/>
    </location>
</feature>
<dbReference type="AlphaFoldDB" id="A0AAW5M5D0"/>
<dbReference type="Pfam" id="PF03601">
    <property type="entry name" value="Cons_hypoth698"/>
    <property type="match status" value="1"/>
</dbReference>
<feature type="transmembrane region" description="Helical" evidence="7">
    <location>
        <begin position="107"/>
        <end position="130"/>
    </location>
</feature>
<dbReference type="InterPro" id="IPR004630">
    <property type="entry name" value="UPF0324_YeiH-like"/>
</dbReference>
<proteinExistence type="inferred from homology"/>